<name>A0A2N9IP93_FAGSY</name>
<dbReference type="EMBL" id="OIVN01006189">
    <property type="protein sequence ID" value="SPD27356.1"/>
    <property type="molecule type" value="Genomic_DNA"/>
</dbReference>
<feature type="region of interest" description="Disordered" evidence="1">
    <location>
        <begin position="1"/>
        <end position="22"/>
    </location>
</feature>
<sequence>MSSSSKYKSKSKSKFESLPLSLLENDDDPLPLNIFDPSSPTVTPGVNVAQNNAKRRAFVASEQCKVGLRRSLRLSPNPGTLPRKTGKVRVENVRRKVTEMISAFYVASKW</sequence>
<gene>
    <name evidence="2" type="ORF">FSB_LOCUS55238</name>
</gene>
<dbReference type="AlphaFoldDB" id="A0A2N9IP93"/>
<proteinExistence type="predicted"/>
<evidence type="ECO:0000256" key="1">
    <source>
        <dbReference type="SAM" id="MobiDB-lite"/>
    </source>
</evidence>
<evidence type="ECO:0000313" key="2">
    <source>
        <dbReference type="EMBL" id="SPD27356.1"/>
    </source>
</evidence>
<accession>A0A2N9IP93</accession>
<reference evidence="2" key="1">
    <citation type="submission" date="2018-02" db="EMBL/GenBank/DDBJ databases">
        <authorList>
            <person name="Cohen D.B."/>
            <person name="Kent A.D."/>
        </authorList>
    </citation>
    <scope>NUCLEOTIDE SEQUENCE</scope>
</reference>
<organism evidence="2">
    <name type="scientific">Fagus sylvatica</name>
    <name type="common">Beechnut</name>
    <dbReference type="NCBI Taxonomy" id="28930"/>
    <lineage>
        <taxon>Eukaryota</taxon>
        <taxon>Viridiplantae</taxon>
        <taxon>Streptophyta</taxon>
        <taxon>Embryophyta</taxon>
        <taxon>Tracheophyta</taxon>
        <taxon>Spermatophyta</taxon>
        <taxon>Magnoliopsida</taxon>
        <taxon>eudicotyledons</taxon>
        <taxon>Gunneridae</taxon>
        <taxon>Pentapetalae</taxon>
        <taxon>rosids</taxon>
        <taxon>fabids</taxon>
        <taxon>Fagales</taxon>
        <taxon>Fagaceae</taxon>
        <taxon>Fagus</taxon>
    </lineage>
</organism>
<protein>
    <submittedName>
        <fullName evidence="2">Uncharacterized protein</fullName>
    </submittedName>
</protein>